<gene>
    <name evidence="2" type="ORF">D0Y65_035590</name>
</gene>
<organism evidence="2 3">
    <name type="scientific">Glycine soja</name>
    <name type="common">Wild soybean</name>
    <dbReference type="NCBI Taxonomy" id="3848"/>
    <lineage>
        <taxon>Eukaryota</taxon>
        <taxon>Viridiplantae</taxon>
        <taxon>Streptophyta</taxon>
        <taxon>Embryophyta</taxon>
        <taxon>Tracheophyta</taxon>
        <taxon>Spermatophyta</taxon>
        <taxon>Magnoliopsida</taxon>
        <taxon>eudicotyledons</taxon>
        <taxon>Gunneridae</taxon>
        <taxon>Pentapetalae</taxon>
        <taxon>rosids</taxon>
        <taxon>fabids</taxon>
        <taxon>Fabales</taxon>
        <taxon>Fabaceae</taxon>
        <taxon>Papilionoideae</taxon>
        <taxon>50 kb inversion clade</taxon>
        <taxon>NPAAA clade</taxon>
        <taxon>indigoferoid/millettioid clade</taxon>
        <taxon>Phaseoleae</taxon>
        <taxon>Glycine</taxon>
        <taxon>Glycine subgen. Soja</taxon>
    </lineage>
</organism>
<protein>
    <submittedName>
        <fullName evidence="2">Uncharacterized protein</fullName>
    </submittedName>
</protein>
<dbReference type="Proteomes" id="UP000289340">
    <property type="component" value="Chromosome 13"/>
</dbReference>
<dbReference type="PANTHER" id="PTHR37713">
    <property type="entry name" value="OS05G0176600 PROTEIN"/>
    <property type="match status" value="1"/>
</dbReference>
<dbReference type="PANTHER" id="PTHR37713:SF1">
    <property type="entry name" value="OS05G0176600 PROTEIN"/>
    <property type="match status" value="1"/>
</dbReference>
<evidence type="ECO:0000313" key="2">
    <source>
        <dbReference type="EMBL" id="RZB70684.1"/>
    </source>
</evidence>
<proteinExistence type="predicted"/>
<feature type="non-terminal residue" evidence="2">
    <location>
        <position position="1"/>
    </location>
</feature>
<evidence type="ECO:0000256" key="1">
    <source>
        <dbReference type="SAM" id="Phobius"/>
    </source>
</evidence>
<reference evidence="2 3" key="1">
    <citation type="submission" date="2018-09" db="EMBL/GenBank/DDBJ databases">
        <title>A high-quality reference genome of wild soybean provides a powerful tool to mine soybean genomes.</title>
        <authorList>
            <person name="Xie M."/>
            <person name="Chung C.Y.L."/>
            <person name="Li M.-W."/>
            <person name="Wong F.-L."/>
            <person name="Chan T.-F."/>
            <person name="Lam H.-M."/>
        </authorList>
    </citation>
    <scope>NUCLEOTIDE SEQUENCE [LARGE SCALE GENOMIC DNA]</scope>
    <source>
        <strain evidence="3">cv. W05</strain>
        <tissue evidence="2">Hypocotyl of etiolated seedlings</tissue>
    </source>
</reference>
<dbReference type="EMBL" id="QZWG01000013">
    <property type="protein sequence ID" value="RZB70684.1"/>
    <property type="molecule type" value="Genomic_DNA"/>
</dbReference>
<dbReference type="AlphaFoldDB" id="A0A445HAJ3"/>
<sequence length="63" mass="7251">HKEVVVRKRNNGSPIKFLLPHAPVLPLIRLSLRHKPILRDCLFTTVLVGAFAHGFYLMYPFLV</sequence>
<dbReference type="GO" id="GO:0009507">
    <property type="term" value="C:chloroplast"/>
    <property type="evidence" value="ECO:0007669"/>
    <property type="project" value="TreeGrafter"/>
</dbReference>
<comment type="caution">
    <text evidence="2">The sequence shown here is derived from an EMBL/GenBank/DDBJ whole genome shotgun (WGS) entry which is preliminary data.</text>
</comment>
<feature type="non-terminal residue" evidence="2">
    <location>
        <position position="63"/>
    </location>
</feature>
<keyword evidence="1" id="KW-0472">Membrane</keyword>
<accession>A0A445HAJ3</accession>
<keyword evidence="1" id="KW-0812">Transmembrane</keyword>
<name>A0A445HAJ3_GLYSO</name>
<keyword evidence="3" id="KW-1185">Reference proteome</keyword>
<feature type="transmembrane region" description="Helical" evidence="1">
    <location>
        <begin position="37"/>
        <end position="59"/>
    </location>
</feature>
<keyword evidence="1" id="KW-1133">Transmembrane helix</keyword>
<evidence type="ECO:0000313" key="3">
    <source>
        <dbReference type="Proteomes" id="UP000289340"/>
    </source>
</evidence>